<dbReference type="Gene3D" id="2.30.40.10">
    <property type="entry name" value="Urease, subunit C, domain 1"/>
    <property type="match status" value="1"/>
</dbReference>
<dbReference type="RefSeq" id="WP_058862336.1">
    <property type="nucleotide sequence ID" value="NZ_LPXO01000006.1"/>
</dbReference>
<organism evidence="3 4">
    <name type="scientific">Pseudoponticoccus marisrubri</name>
    <dbReference type="NCBI Taxonomy" id="1685382"/>
    <lineage>
        <taxon>Bacteria</taxon>
        <taxon>Pseudomonadati</taxon>
        <taxon>Pseudomonadota</taxon>
        <taxon>Alphaproteobacteria</taxon>
        <taxon>Rhodobacterales</taxon>
        <taxon>Roseobacteraceae</taxon>
        <taxon>Pseudoponticoccus</taxon>
    </lineage>
</organism>
<sequence length="391" mass="41991">MASAPASLRLTGATVLRDGALQKRSVAIEDGRISKGPLPEVDLRGYFVMPGLIDLQGTGFERHLRLVPGTPPGLRHALRATDREAAAHGITTGWLAHRWSWEDGLHGPVRAEAFARALDSYRGEALTDLRLHIRCETHTTATADRLLALVRRHPVGFVTFTDTLRRVRDLLHGDAAPLALLAAEAGCEVTAYRDAAREALRQRPEVPRYLCRLAEAFDLLGVAYGSHDDADGETREMYAMIGAKICALPAHRSAAALARAVGDPIVLGAPGVVHPPLGAPSPLDLVESRLGDALVSAQSYPSLPQAVFALVDAGVLDLVRGWQMVSSTPAEILRLSDRGVIDYGRRADLAIVNARTRSIEATICGGRITHLVGEAAQRFLGAREAVRLAAE</sequence>
<dbReference type="NCBIfam" id="NF011987">
    <property type="entry name" value="PRK15446.2-3"/>
    <property type="match status" value="1"/>
</dbReference>
<dbReference type="PANTHER" id="PTHR11113">
    <property type="entry name" value="N-ACETYLGLUCOSAMINE-6-PHOSPHATE DEACETYLASE"/>
    <property type="match status" value="1"/>
</dbReference>
<evidence type="ECO:0000313" key="4">
    <source>
        <dbReference type="Proteomes" id="UP000054396"/>
    </source>
</evidence>
<proteinExistence type="inferred from homology"/>
<reference evidence="3 4" key="1">
    <citation type="submission" date="2015-12" db="EMBL/GenBank/DDBJ databases">
        <authorList>
            <person name="Shamseldin A."/>
            <person name="Moawad H."/>
            <person name="Abd El-Rahim W.M."/>
            <person name="Sadowsky M.J."/>
        </authorList>
    </citation>
    <scope>NUCLEOTIDE SEQUENCE [LARGE SCALE GENOMIC DNA]</scope>
    <source>
        <strain evidence="3 4">SJ5A-1</strain>
    </source>
</reference>
<comment type="caution">
    <text evidence="3">The sequence shown here is derived from an EMBL/GenBank/DDBJ whole genome shotgun (WGS) entry which is preliminary data.</text>
</comment>
<dbReference type="InterPro" id="IPR032466">
    <property type="entry name" value="Metal_Hydrolase"/>
</dbReference>
<keyword evidence="4" id="KW-1185">Reference proteome</keyword>
<protein>
    <submittedName>
        <fullName evidence="3">Alkylphosphonate utilization protein</fullName>
    </submittedName>
</protein>
<name>A0A0W7WIZ2_9RHOB</name>
<gene>
    <name evidence="3" type="ORF">AVJ23_11480</name>
</gene>
<dbReference type="InterPro" id="IPR011059">
    <property type="entry name" value="Metal-dep_hydrolase_composite"/>
</dbReference>
<dbReference type="PANTHER" id="PTHR11113:SF14">
    <property type="entry name" value="N-ACETYLGLUCOSAMINE-6-PHOSPHATE DEACETYLASE"/>
    <property type="match status" value="1"/>
</dbReference>
<dbReference type="GO" id="GO:0008448">
    <property type="term" value="F:N-acetylglucosamine-6-phosphate deacetylase activity"/>
    <property type="evidence" value="ECO:0007669"/>
    <property type="project" value="TreeGrafter"/>
</dbReference>
<evidence type="ECO:0000256" key="2">
    <source>
        <dbReference type="ARBA" id="ARBA00022801"/>
    </source>
</evidence>
<evidence type="ECO:0000313" key="3">
    <source>
        <dbReference type="EMBL" id="KUF10497.1"/>
    </source>
</evidence>
<dbReference type="SUPFAM" id="SSF51556">
    <property type="entry name" value="Metallo-dependent hydrolases"/>
    <property type="match status" value="1"/>
</dbReference>
<dbReference type="EMBL" id="LPXO01000006">
    <property type="protein sequence ID" value="KUF10497.1"/>
    <property type="molecule type" value="Genomic_DNA"/>
</dbReference>
<dbReference type="OrthoDB" id="9785413at2"/>
<dbReference type="Proteomes" id="UP000054396">
    <property type="component" value="Unassembled WGS sequence"/>
</dbReference>
<dbReference type="SUPFAM" id="SSF51338">
    <property type="entry name" value="Composite domain of metallo-dependent hydrolases"/>
    <property type="match status" value="1"/>
</dbReference>
<dbReference type="Gene3D" id="3.20.20.140">
    <property type="entry name" value="Metal-dependent hydrolases"/>
    <property type="match status" value="2"/>
</dbReference>
<keyword evidence="2" id="KW-0378">Hydrolase</keyword>
<accession>A0A0W7WIZ2</accession>
<dbReference type="STRING" id="1685382.AVJ23_11480"/>
<comment type="similarity">
    <text evidence="1">Belongs to the metallo-dependent hydrolases superfamily. NagA family.</text>
</comment>
<dbReference type="AlphaFoldDB" id="A0A0W7WIZ2"/>
<dbReference type="GO" id="GO:0006046">
    <property type="term" value="P:N-acetylglucosamine catabolic process"/>
    <property type="evidence" value="ECO:0007669"/>
    <property type="project" value="TreeGrafter"/>
</dbReference>
<evidence type="ECO:0000256" key="1">
    <source>
        <dbReference type="ARBA" id="ARBA00010716"/>
    </source>
</evidence>